<dbReference type="OrthoDB" id="9816557at2"/>
<dbReference type="Pfam" id="PF00395">
    <property type="entry name" value="SLH"/>
    <property type="match status" value="2"/>
</dbReference>
<accession>A0A0M0KEM0</accession>
<dbReference type="InterPro" id="IPR051465">
    <property type="entry name" value="Cell_Envelope_Struct_Comp"/>
</dbReference>
<dbReference type="PANTHER" id="PTHR43308">
    <property type="entry name" value="OUTER MEMBRANE PROTEIN ALPHA-RELATED"/>
    <property type="match status" value="1"/>
</dbReference>
<dbReference type="Proteomes" id="UP000037558">
    <property type="component" value="Unassembled WGS sequence"/>
</dbReference>
<evidence type="ECO:0000259" key="3">
    <source>
        <dbReference type="PROSITE" id="PS51272"/>
    </source>
</evidence>
<dbReference type="PROSITE" id="PS51272">
    <property type="entry name" value="SLH"/>
    <property type="match status" value="3"/>
</dbReference>
<comment type="caution">
    <text evidence="4">The sequence shown here is derived from an EMBL/GenBank/DDBJ whole genome shotgun (WGS) entry which is preliminary data.</text>
</comment>
<evidence type="ECO:0000313" key="4">
    <source>
        <dbReference type="EMBL" id="KOO37249.1"/>
    </source>
</evidence>
<feature type="domain" description="SLH" evidence="3">
    <location>
        <begin position="22"/>
        <end position="78"/>
    </location>
</feature>
<keyword evidence="5" id="KW-1185">Reference proteome</keyword>
<dbReference type="GO" id="GO:0004040">
    <property type="term" value="F:amidase activity"/>
    <property type="evidence" value="ECO:0007669"/>
    <property type="project" value="InterPro"/>
</dbReference>
<feature type="domain" description="SLH" evidence="3">
    <location>
        <begin position="79"/>
        <end position="142"/>
    </location>
</feature>
<keyword evidence="1 2" id="KW-0732">Signal</keyword>
<dbReference type="PATRIC" id="fig|284581.3.peg.3356"/>
<dbReference type="InterPro" id="IPR002901">
    <property type="entry name" value="MGlyc_endo_b_GlcNAc-like_dom"/>
</dbReference>
<evidence type="ECO:0000256" key="2">
    <source>
        <dbReference type="SAM" id="SignalP"/>
    </source>
</evidence>
<dbReference type="AlphaFoldDB" id="A0A0M0KEM0"/>
<feature type="signal peptide" evidence="2">
    <location>
        <begin position="1"/>
        <end position="25"/>
    </location>
</feature>
<proteinExistence type="predicted"/>
<sequence>MKKLVSSLLIGAILVGGTPLMTAQAADDGITGIALENEVRDLIARGILQGTNGDYKLNAIVTRGEFAAFISRALKLPDGTGNFTDVPASVALAKGIYSAYSAGLVSGYKDGLFHPSEPITREQAAAIIKKALDYKQVMAPSTPASFSDLTTASPSFQASILQVAGYGIIKGNANPDGTYAFSPTKQATRAEAAAFISRMLKLVEAQEVPKLSSLGLAYAKPTTADHVLKIYPTSVLSGDYITYVSADTEMRYLSSGADYVQVAINDVVGYVSATQVQLIDQKDAIAKSYYQASGGKLVHRLYNVTSDTYVGYEYGPAPAQLESGKKYYSPNGYSFYDEAGTFIGNFYQYFNYLPIRSKTNYTAEELNNYVQKNFPAKSGVNTIGTLGEYFKKAEAAYNVNALYLMAHALTESTNLTRPNGVSQIADEKKNIYGINATDRDPSGDAKVFKSYEDCINTYAREYMNNRYADPANKYFNGSVSGNKSVGFNVMYASDPFWGQKVSGHMYRADRFLGGKDYGVYNIGLTVKSGVYVREGATVDSNFLYKYPDLGTPFIILGNSPQPDGYSWYNIVSDDIRYSSAYTRADNIQQMTYVPKNY</sequence>
<dbReference type="EMBL" id="LILC01000037">
    <property type="protein sequence ID" value="KOO37249.1"/>
    <property type="molecule type" value="Genomic_DNA"/>
</dbReference>
<name>A0A0M0KEM0_9BACI</name>
<organism evidence="4 5">
    <name type="scientific">Priestia koreensis</name>
    <dbReference type="NCBI Taxonomy" id="284581"/>
    <lineage>
        <taxon>Bacteria</taxon>
        <taxon>Bacillati</taxon>
        <taxon>Bacillota</taxon>
        <taxon>Bacilli</taxon>
        <taxon>Bacillales</taxon>
        <taxon>Bacillaceae</taxon>
        <taxon>Priestia</taxon>
    </lineage>
</organism>
<reference evidence="5" key="1">
    <citation type="submission" date="2015-08" db="EMBL/GenBank/DDBJ databases">
        <title>Fjat-14210 dsm16467.</title>
        <authorList>
            <person name="Liu B."/>
            <person name="Wang J."/>
            <person name="Zhu Y."/>
            <person name="Liu G."/>
            <person name="Chen Q."/>
            <person name="Chen Z."/>
            <person name="Lan J."/>
            <person name="Che J."/>
            <person name="Ge C."/>
            <person name="Shi H."/>
            <person name="Pan Z."/>
            <person name="Liu X."/>
        </authorList>
    </citation>
    <scope>NUCLEOTIDE SEQUENCE [LARGE SCALE GENOMIC DNA]</scope>
    <source>
        <strain evidence="5">DSM 16467</strain>
    </source>
</reference>
<protein>
    <recommendedName>
        <fullName evidence="3">SLH domain-containing protein</fullName>
    </recommendedName>
</protein>
<evidence type="ECO:0000313" key="5">
    <source>
        <dbReference type="Proteomes" id="UP000037558"/>
    </source>
</evidence>
<feature type="chain" id="PRO_5005602643" description="SLH domain-containing protein" evidence="2">
    <location>
        <begin position="26"/>
        <end position="597"/>
    </location>
</feature>
<dbReference type="RefSeq" id="WP_053403685.1">
    <property type="nucleotide sequence ID" value="NZ_LILC01000037.1"/>
</dbReference>
<gene>
    <name evidence="4" type="ORF">AMD01_22515</name>
</gene>
<evidence type="ECO:0000256" key="1">
    <source>
        <dbReference type="ARBA" id="ARBA00022729"/>
    </source>
</evidence>
<dbReference type="Pfam" id="PF01832">
    <property type="entry name" value="Glucosaminidase"/>
    <property type="match status" value="1"/>
</dbReference>
<dbReference type="Gene3D" id="1.10.530.10">
    <property type="match status" value="1"/>
</dbReference>
<dbReference type="STRING" id="284581.AMD01_22515"/>
<feature type="domain" description="SLH" evidence="3">
    <location>
        <begin position="143"/>
        <end position="210"/>
    </location>
</feature>
<dbReference type="InterPro" id="IPR001119">
    <property type="entry name" value="SLH_dom"/>
</dbReference>